<sequence length="253" mass="28697">MSGFCQICPHHGGPEDCKYKPSEDVSDLIAGHHEVPARQVVSTFLKPGQMVHIRHGWAYSFRMMPNGERQLGGIYSDGDILCWPNIFSNRTGCSSRAITKLSVCIINVDNFTARIRGNGRYFQFFQRLMERQFMALTDRTFDLCHRNAEERLCRLLLKACLSLCGKIGNYMEPIPITQEILADLIGVSKIHVNRLLSSLRQRNVCHVSHGYLSILDWERLQETANVTNAELEEWSAILAPANHLPPIQQDDSA</sequence>
<dbReference type="Proteomes" id="UP001595776">
    <property type="component" value="Unassembled WGS sequence"/>
</dbReference>
<dbReference type="Pfam" id="PF13545">
    <property type="entry name" value="HTH_Crp_2"/>
    <property type="match status" value="1"/>
</dbReference>
<protein>
    <submittedName>
        <fullName evidence="5">Crp/Fnr family transcriptional regulator</fullName>
    </submittedName>
</protein>
<keyword evidence="6" id="KW-1185">Reference proteome</keyword>
<dbReference type="InterPro" id="IPR018490">
    <property type="entry name" value="cNMP-bd_dom_sf"/>
</dbReference>
<dbReference type="EMBL" id="JBHSCR010000036">
    <property type="protein sequence ID" value="MFC4349858.1"/>
    <property type="molecule type" value="Genomic_DNA"/>
</dbReference>
<accession>A0ABV8UHC0</accession>
<evidence type="ECO:0000313" key="5">
    <source>
        <dbReference type="EMBL" id="MFC4349858.1"/>
    </source>
</evidence>
<keyword evidence="2" id="KW-0238">DNA-binding</keyword>
<dbReference type="InterPro" id="IPR014710">
    <property type="entry name" value="RmlC-like_jellyroll"/>
</dbReference>
<reference evidence="6" key="1">
    <citation type="journal article" date="2019" name="Int. J. Syst. Evol. Microbiol.">
        <title>The Global Catalogue of Microorganisms (GCM) 10K type strain sequencing project: providing services to taxonomists for standard genome sequencing and annotation.</title>
        <authorList>
            <consortium name="The Broad Institute Genomics Platform"/>
            <consortium name="The Broad Institute Genome Sequencing Center for Infectious Disease"/>
            <person name="Wu L."/>
            <person name="Ma J."/>
        </authorList>
    </citation>
    <scope>NUCLEOTIDE SEQUENCE [LARGE SCALE GENOMIC DNA]</scope>
    <source>
        <strain evidence="6">CGMCC 1.15304</strain>
    </source>
</reference>
<evidence type="ECO:0000256" key="1">
    <source>
        <dbReference type="ARBA" id="ARBA00023015"/>
    </source>
</evidence>
<proteinExistence type="predicted"/>
<organism evidence="5 6">
    <name type="scientific">Kordiimonas lipolytica</name>
    <dbReference type="NCBI Taxonomy" id="1662421"/>
    <lineage>
        <taxon>Bacteria</taxon>
        <taxon>Pseudomonadati</taxon>
        <taxon>Pseudomonadota</taxon>
        <taxon>Alphaproteobacteria</taxon>
        <taxon>Kordiimonadales</taxon>
        <taxon>Kordiimonadaceae</taxon>
        <taxon>Kordiimonas</taxon>
    </lineage>
</organism>
<keyword evidence="3" id="KW-0804">Transcription</keyword>
<keyword evidence="1" id="KW-0805">Transcription regulation</keyword>
<dbReference type="Gene3D" id="2.60.120.10">
    <property type="entry name" value="Jelly Rolls"/>
    <property type="match status" value="1"/>
</dbReference>
<dbReference type="InterPro" id="IPR012318">
    <property type="entry name" value="HTH_CRP"/>
</dbReference>
<gene>
    <name evidence="5" type="ORF">ACFO5Q_18560</name>
</gene>
<name>A0ABV8UHC0_9PROT</name>
<comment type="caution">
    <text evidence="5">The sequence shown here is derived from an EMBL/GenBank/DDBJ whole genome shotgun (WGS) entry which is preliminary data.</text>
</comment>
<evidence type="ECO:0000256" key="2">
    <source>
        <dbReference type="ARBA" id="ARBA00023125"/>
    </source>
</evidence>
<evidence type="ECO:0000256" key="3">
    <source>
        <dbReference type="ARBA" id="ARBA00023163"/>
    </source>
</evidence>
<dbReference type="SUPFAM" id="SSF51206">
    <property type="entry name" value="cAMP-binding domain-like"/>
    <property type="match status" value="1"/>
</dbReference>
<dbReference type="SUPFAM" id="SSF46785">
    <property type="entry name" value="Winged helix' DNA-binding domain"/>
    <property type="match status" value="1"/>
</dbReference>
<evidence type="ECO:0000313" key="6">
    <source>
        <dbReference type="Proteomes" id="UP001595776"/>
    </source>
</evidence>
<dbReference type="PROSITE" id="PS51063">
    <property type="entry name" value="HTH_CRP_2"/>
    <property type="match status" value="1"/>
</dbReference>
<dbReference type="RefSeq" id="WP_197420945.1">
    <property type="nucleotide sequence ID" value="NZ_JBHSCR010000036.1"/>
</dbReference>
<dbReference type="InterPro" id="IPR036390">
    <property type="entry name" value="WH_DNA-bd_sf"/>
</dbReference>
<evidence type="ECO:0000259" key="4">
    <source>
        <dbReference type="PROSITE" id="PS51063"/>
    </source>
</evidence>
<feature type="domain" description="HTH crp-type" evidence="4">
    <location>
        <begin position="146"/>
        <end position="218"/>
    </location>
</feature>